<accession>A0A9E7IVX9</accession>
<evidence type="ECO:0000256" key="2">
    <source>
        <dbReference type="ARBA" id="ARBA00008847"/>
    </source>
</evidence>
<keyword evidence="10" id="KW-1185">Reference proteome</keyword>
<dbReference type="PANTHER" id="PTHR43375">
    <property type="entry name" value="OROTIDINE 5'-PHOSPHATE DECARBOXYLASE"/>
    <property type="match status" value="1"/>
</dbReference>
<dbReference type="SMART" id="SM00934">
    <property type="entry name" value="OMPdecase"/>
    <property type="match status" value="1"/>
</dbReference>
<dbReference type="HAMAP" id="MF_01215">
    <property type="entry name" value="OMPdecase_type2"/>
    <property type="match status" value="1"/>
</dbReference>
<dbReference type="InterPro" id="IPR011060">
    <property type="entry name" value="RibuloseP-bd_barrel"/>
</dbReference>
<dbReference type="GO" id="GO:0006207">
    <property type="term" value="P:'de novo' pyrimidine nucleobase biosynthetic process"/>
    <property type="evidence" value="ECO:0007669"/>
    <property type="project" value="InterPro"/>
</dbReference>
<keyword evidence="5 7" id="KW-0456">Lyase</keyword>
<comment type="similarity">
    <text evidence="2 7">Belongs to the OMP decarboxylase family. Type 2 subfamily.</text>
</comment>
<keyword evidence="4 7" id="KW-0665">Pyrimidine biosynthesis</keyword>
<evidence type="ECO:0000313" key="9">
    <source>
        <dbReference type="EMBL" id="UQK58495.1"/>
    </source>
</evidence>
<evidence type="ECO:0000259" key="8">
    <source>
        <dbReference type="SMART" id="SM00934"/>
    </source>
</evidence>
<dbReference type="InterPro" id="IPR001754">
    <property type="entry name" value="OMPdeCOase_dom"/>
</dbReference>
<dbReference type="EC" id="4.1.1.23" evidence="7"/>
<protein>
    <recommendedName>
        <fullName evidence="7">Orotidine 5'-phosphate decarboxylase</fullName>
        <ecNumber evidence="7">4.1.1.23</ecNumber>
    </recommendedName>
    <alternativeName>
        <fullName evidence="7">OMP decarboxylase</fullName>
        <shortName evidence="7">OMPDCase</shortName>
        <shortName evidence="7">OMPdecase</shortName>
    </alternativeName>
</protein>
<dbReference type="PANTHER" id="PTHR43375:SF1">
    <property type="entry name" value="OROTIDINE 5'-PHOSPHATE DECARBOXYLASE"/>
    <property type="match status" value="1"/>
</dbReference>
<feature type="active site" description="Proton donor" evidence="7">
    <location>
        <position position="96"/>
    </location>
</feature>
<feature type="domain" description="Orotidine 5'-phosphate decarboxylase" evidence="8">
    <location>
        <begin position="15"/>
        <end position="266"/>
    </location>
</feature>
<dbReference type="RefSeq" id="WP_249242123.1">
    <property type="nucleotide sequence ID" value="NZ_CP096649.1"/>
</dbReference>
<dbReference type="CDD" id="cd04725">
    <property type="entry name" value="OMP_decarboxylase_like"/>
    <property type="match status" value="1"/>
</dbReference>
<reference evidence="9" key="1">
    <citation type="submission" date="2022-04" db="EMBL/GenBank/DDBJ databases">
        <title>Complete genome sequences of Ezakiella coagulans and Fenollaria massiliensis.</title>
        <authorList>
            <person name="France M.T."/>
            <person name="Clifford J."/>
            <person name="Narina S."/>
            <person name="Rutt L."/>
            <person name="Ravel J."/>
        </authorList>
    </citation>
    <scope>NUCLEOTIDE SEQUENCE</scope>
    <source>
        <strain evidence="9">C0061C2</strain>
    </source>
</reference>
<dbReference type="SUPFAM" id="SSF51366">
    <property type="entry name" value="Ribulose-phoshate binding barrel"/>
    <property type="match status" value="1"/>
</dbReference>
<comment type="pathway">
    <text evidence="1 7">Pyrimidine metabolism; UMP biosynthesis via de novo pathway; UMP from orotate: step 2/2.</text>
</comment>
<comment type="catalytic activity">
    <reaction evidence="6 7">
        <text>orotidine 5'-phosphate + H(+) = UMP + CO2</text>
        <dbReference type="Rhea" id="RHEA:11596"/>
        <dbReference type="ChEBI" id="CHEBI:15378"/>
        <dbReference type="ChEBI" id="CHEBI:16526"/>
        <dbReference type="ChEBI" id="CHEBI:57538"/>
        <dbReference type="ChEBI" id="CHEBI:57865"/>
        <dbReference type="EC" id="4.1.1.23"/>
    </reaction>
</comment>
<evidence type="ECO:0000256" key="3">
    <source>
        <dbReference type="ARBA" id="ARBA00022793"/>
    </source>
</evidence>
<keyword evidence="3 7" id="KW-0210">Decarboxylase</keyword>
<gene>
    <name evidence="7 9" type="primary">pyrF</name>
    <name evidence="9" type="ORF">M1R53_04455</name>
</gene>
<sequence length="288" mass="32413">MIIDRLFEEVQKLGPICVGLDTDLSYIPEHLNSIESIADRVFKFNKDIIDSTKDLVAVYKLQIAYYEALGVEGLMAYKKTLEYLRGKNKLSIGDIKRSDIAKTAEMYAKAHFEGDFEADFITLSPFMGYDSIKPYLSYLESGEKGIFVLLRTSNPGALDIEYLESKGETLYNIIGDNLDKIAEKYIGDYGYSSLGFVVGDNIMDSGEQDDIRKRFPRTFFLIPGYGAQGGKASTVRKLLNELNGGVVNSSRGIITSHIKHKDEADYDDKNYTKYIREAVLKMKEDICG</sequence>
<dbReference type="GO" id="GO:0044205">
    <property type="term" value="P:'de novo' UMP biosynthetic process"/>
    <property type="evidence" value="ECO:0007669"/>
    <property type="project" value="UniProtKB-UniRule"/>
</dbReference>
<organism evidence="9 10">
    <name type="scientific">Fenollaria massiliensis</name>
    <dbReference type="NCBI Taxonomy" id="938288"/>
    <lineage>
        <taxon>Bacteria</taxon>
        <taxon>Bacillati</taxon>
        <taxon>Bacillota</taxon>
        <taxon>Clostridia</taxon>
        <taxon>Eubacteriales</taxon>
        <taxon>Fenollaria</taxon>
    </lineage>
</organism>
<name>A0A9E7IVX9_9FIRM</name>
<dbReference type="EMBL" id="CP096649">
    <property type="protein sequence ID" value="UQK58495.1"/>
    <property type="molecule type" value="Genomic_DNA"/>
</dbReference>
<evidence type="ECO:0000313" key="10">
    <source>
        <dbReference type="Proteomes" id="UP000831151"/>
    </source>
</evidence>
<dbReference type="InterPro" id="IPR011995">
    <property type="entry name" value="OMPdecase_type-2"/>
</dbReference>
<dbReference type="Pfam" id="PF00215">
    <property type="entry name" value="OMPdecase"/>
    <property type="match status" value="1"/>
</dbReference>
<dbReference type="KEGG" id="fms:M1R53_04455"/>
<evidence type="ECO:0000256" key="5">
    <source>
        <dbReference type="ARBA" id="ARBA00023239"/>
    </source>
</evidence>
<dbReference type="AlphaFoldDB" id="A0A9E7IVX9"/>
<dbReference type="NCBIfam" id="TIGR02127">
    <property type="entry name" value="pyrF_sub2"/>
    <property type="match status" value="1"/>
</dbReference>
<dbReference type="FunFam" id="3.20.20.70:FF:000246">
    <property type="entry name" value="Orotidine 5'-phosphate decarboxylase"/>
    <property type="match status" value="1"/>
</dbReference>
<proteinExistence type="inferred from homology"/>
<dbReference type="Proteomes" id="UP000831151">
    <property type="component" value="Chromosome"/>
</dbReference>
<evidence type="ECO:0000256" key="7">
    <source>
        <dbReference type="HAMAP-Rule" id="MF_01215"/>
    </source>
</evidence>
<dbReference type="GO" id="GO:0004590">
    <property type="term" value="F:orotidine-5'-phosphate decarboxylase activity"/>
    <property type="evidence" value="ECO:0007669"/>
    <property type="project" value="UniProtKB-UniRule"/>
</dbReference>
<dbReference type="InterPro" id="IPR013785">
    <property type="entry name" value="Aldolase_TIM"/>
</dbReference>
<evidence type="ECO:0000256" key="1">
    <source>
        <dbReference type="ARBA" id="ARBA00004861"/>
    </source>
</evidence>
<evidence type="ECO:0000256" key="6">
    <source>
        <dbReference type="ARBA" id="ARBA00049157"/>
    </source>
</evidence>
<evidence type="ECO:0000256" key="4">
    <source>
        <dbReference type="ARBA" id="ARBA00022975"/>
    </source>
</evidence>
<dbReference type="Gene3D" id="3.20.20.70">
    <property type="entry name" value="Aldolase class I"/>
    <property type="match status" value="1"/>
</dbReference>